<keyword evidence="1" id="KW-0812">Transmembrane</keyword>
<dbReference type="EMBL" id="SSTJ01000003">
    <property type="protein sequence ID" value="THG37912.1"/>
    <property type="molecule type" value="Genomic_DNA"/>
</dbReference>
<accession>A0A4S4G5I4</accession>
<name>A0A4S4G5I4_9ACTN</name>
<sequence length="265" mass="26566">MNTTHAKAIKGMSIANIVLAALGIFGCLIACAGLGIGGYAVTGSGYDYVYTDDGIVVTTGDVAGILGFLGIFVFLGVICFIFVLVAGIMGVRGSNKPEKLKSVMVWNIVGAVASFFTGGLVTLVLCIVVAVFANKDKQALAYDTPYGTQPYGAPVQPQAPVAPQQPVAAVAAVPVAAAVAAEAVTGTGVPATPATAPATEVAAIEETLVSDPAPVTPAADVAAEAVAATEVAAAEPAVVIPDNYIEDAQAGVTIIEEASTEDEQK</sequence>
<organism evidence="2 3">
    <name type="scientific">Adlercreutzia caecimuris</name>
    <dbReference type="NCBI Taxonomy" id="671266"/>
    <lineage>
        <taxon>Bacteria</taxon>
        <taxon>Bacillati</taxon>
        <taxon>Actinomycetota</taxon>
        <taxon>Coriobacteriia</taxon>
        <taxon>Eggerthellales</taxon>
        <taxon>Eggerthellaceae</taxon>
        <taxon>Adlercreutzia</taxon>
    </lineage>
</organism>
<dbReference type="Proteomes" id="UP000308978">
    <property type="component" value="Unassembled WGS sequence"/>
</dbReference>
<feature type="transmembrane region" description="Helical" evidence="1">
    <location>
        <begin position="103"/>
        <end position="133"/>
    </location>
</feature>
<feature type="transmembrane region" description="Helical" evidence="1">
    <location>
        <begin position="62"/>
        <end position="91"/>
    </location>
</feature>
<evidence type="ECO:0000313" key="3">
    <source>
        <dbReference type="Proteomes" id="UP000308978"/>
    </source>
</evidence>
<evidence type="ECO:0000256" key="1">
    <source>
        <dbReference type="SAM" id="Phobius"/>
    </source>
</evidence>
<dbReference type="PROSITE" id="PS51257">
    <property type="entry name" value="PROKAR_LIPOPROTEIN"/>
    <property type="match status" value="1"/>
</dbReference>
<reference evidence="2 3" key="1">
    <citation type="submission" date="2019-04" db="EMBL/GenBank/DDBJ databases">
        <title>Microbes associate with the intestines of laboratory mice.</title>
        <authorList>
            <person name="Navarre W."/>
            <person name="Wong E."/>
            <person name="Huang K.C."/>
            <person name="Tropini C."/>
            <person name="Ng K."/>
            <person name="Yu B."/>
        </authorList>
    </citation>
    <scope>NUCLEOTIDE SEQUENCE [LARGE SCALE GENOMIC DNA]</scope>
    <source>
        <strain evidence="2 3">NM80_B27</strain>
    </source>
</reference>
<proteinExistence type="predicted"/>
<dbReference type="AlphaFoldDB" id="A0A4S4G5I4"/>
<evidence type="ECO:0000313" key="2">
    <source>
        <dbReference type="EMBL" id="THG37912.1"/>
    </source>
</evidence>
<keyword evidence="1" id="KW-1133">Transmembrane helix</keyword>
<evidence type="ECO:0008006" key="4">
    <source>
        <dbReference type="Google" id="ProtNLM"/>
    </source>
</evidence>
<keyword evidence="1" id="KW-0472">Membrane</keyword>
<protein>
    <recommendedName>
        <fullName evidence="4">DUF4064 domain-containing protein</fullName>
    </recommendedName>
</protein>
<feature type="transmembrane region" description="Helical" evidence="1">
    <location>
        <begin position="12"/>
        <end position="42"/>
    </location>
</feature>
<gene>
    <name evidence="2" type="ORF">E5986_03350</name>
</gene>
<dbReference type="RefSeq" id="WP_136433341.1">
    <property type="nucleotide sequence ID" value="NZ_SSTJ01000003.1"/>
</dbReference>
<comment type="caution">
    <text evidence="2">The sequence shown here is derived from an EMBL/GenBank/DDBJ whole genome shotgun (WGS) entry which is preliminary data.</text>
</comment>